<dbReference type="OrthoDB" id="422081at2759"/>
<keyword evidence="1" id="KW-0378">Hydrolase</keyword>
<dbReference type="PROSITE" id="PS00141">
    <property type="entry name" value="ASP_PROTEASE"/>
    <property type="match status" value="1"/>
</dbReference>
<dbReference type="GO" id="GO:0006508">
    <property type="term" value="P:proteolysis"/>
    <property type="evidence" value="ECO:0007669"/>
    <property type="project" value="InterPro"/>
</dbReference>
<evidence type="ECO:0000256" key="2">
    <source>
        <dbReference type="SAM" id="Phobius"/>
    </source>
</evidence>
<accession>A0A8H4AW94</accession>
<sequence>MIEDTNTDFFGLFDDNYFPNMYDVILTDVSSKDLHEEISDLLKAKYLTYSPAGEFKEVYGIIYGKHNRIFVSLPVKVKREAKNVHFLVDTGSPSTYICEEVYKSFKATIWNTSSPHSVLINNKATQVFLPPVNSHFTDVNVLGMDYLNTYRTKLIIDLENHYISLSFFGSLEQTDYQSYSLQYILGSVGEFILFGLVLLLIFRRMPYLFFFFSVVIVILFLLFFASIISDFMPFDFLSFYHKILGRANCFL</sequence>
<keyword evidence="2" id="KW-0812">Transmembrane</keyword>
<keyword evidence="4" id="KW-1185">Reference proteome</keyword>
<dbReference type="Proteomes" id="UP000439903">
    <property type="component" value="Unassembled WGS sequence"/>
</dbReference>
<name>A0A8H4AW94_GIGMA</name>
<reference evidence="3 4" key="1">
    <citation type="journal article" date="2019" name="Environ. Microbiol.">
        <title>At the nexus of three kingdoms: the genome of the mycorrhizal fungus Gigaspora margarita provides insights into plant, endobacterial and fungal interactions.</title>
        <authorList>
            <person name="Venice F."/>
            <person name="Ghignone S."/>
            <person name="Salvioli di Fossalunga A."/>
            <person name="Amselem J."/>
            <person name="Novero M."/>
            <person name="Xianan X."/>
            <person name="Sedzielewska Toro K."/>
            <person name="Morin E."/>
            <person name="Lipzen A."/>
            <person name="Grigoriev I.V."/>
            <person name="Henrissat B."/>
            <person name="Martin F.M."/>
            <person name="Bonfante P."/>
        </authorList>
    </citation>
    <scope>NUCLEOTIDE SEQUENCE [LARGE SCALE GENOMIC DNA]</scope>
    <source>
        <strain evidence="3 4">BEG34</strain>
    </source>
</reference>
<protein>
    <submittedName>
        <fullName evidence="3">Uncharacterized protein</fullName>
    </submittedName>
</protein>
<keyword evidence="1" id="KW-0645">Protease</keyword>
<dbReference type="InterPro" id="IPR001969">
    <property type="entry name" value="Aspartic_peptidase_AS"/>
</dbReference>
<feature type="transmembrane region" description="Helical" evidence="2">
    <location>
        <begin position="208"/>
        <end position="228"/>
    </location>
</feature>
<evidence type="ECO:0000313" key="4">
    <source>
        <dbReference type="Proteomes" id="UP000439903"/>
    </source>
</evidence>
<evidence type="ECO:0000256" key="1">
    <source>
        <dbReference type="ARBA" id="ARBA00022750"/>
    </source>
</evidence>
<keyword evidence="1" id="KW-0064">Aspartyl protease</keyword>
<evidence type="ECO:0000313" key="3">
    <source>
        <dbReference type="EMBL" id="KAF0539080.1"/>
    </source>
</evidence>
<keyword evidence="2" id="KW-0472">Membrane</keyword>
<feature type="transmembrane region" description="Helical" evidence="2">
    <location>
        <begin position="181"/>
        <end position="201"/>
    </location>
</feature>
<dbReference type="GO" id="GO:0004190">
    <property type="term" value="F:aspartic-type endopeptidase activity"/>
    <property type="evidence" value="ECO:0007669"/>
    <property type="project" value="UniProtKB-KW"/>
</dbReference>
<organism evidence="3 4">
    <name type="scientific">Gigaspora margarita</name>
    <dbReference type="NCBI Taxonomy" id="4874"/>
    <lineage>
        <taxon>Eukaryota</taxon>
        <taxon>Fungi</taxon>
        <taxon>Fungi incertae sedis</taxon>
        <taxon>Mucoromycota</taxon>
        <taxon>Glomeromycotina</taxon>
        <taxon>Glomeromycetes</taxon>
        <taxon>Diversisporales</taxon>
        <taxon>Gigasporaceae</taxon>
        <taxon>Gigaspora</taxon>
    </lineage>
</organism>
<dbReference type="EMBL" id="WTPW01000175">
    <property type="protein sequence ID" value="KAF0539080.1"/>
    <property type="molecule type" value="Genomic_DNA"/>
</dbReference>
<dbReference type="SUPFAM" id="SSF50630">
    <property type="entry name" value="Acid proteases"/>
    <property type="match status" value="1"/>
</dbReference>
<gene>
    <name evidence="3" type="ORF">F8M41_007347</name>
</gene>
<proteinExistence type="predicted"/>
<dbReference type="AlphaFoldDB" id="A0A8H4AW94"/>
<dbReference type="InterPro" id="IPR021109">
    <property type="entry name" value="Peptidase_aspartic_dom_sf"/>
</dbReference>
<keyword evidence="2" id="KW-1133">Transmembrane helix</keyword>
<comment type="caution">
    <text evidence="3">The sequence shown here is derived from an EMBL/GenBank/DDBJ whole genome shotgun (WGS) entry which is preliminary data.</text>
</comment>